<gene>
    <name evidence="2" type="ORF">SIDU_03645</name>
</gene>
<proteinExistence type="predicted"/>
<organism evidence="2 3">
    <name type="scientific">Sphingobium indicum (strain DSM 16412 / CCM 7286 / MTCC 6364 / B90A)</name>
    <dbReference type="NCBI Taxonomy" id="861109"/>
    <lineage>
        <taxon>Bacteria</taxon>
        <taxon>Pseudomonadati</taxon>
        <taxon>Pseudomonadota</taxon>
        <taxon>Alphaproteobacteria</taxon>
        <taxon>Sphingomonadales</taxon>
        <taxon>Sphingomonadaceae</taxon>
        <taxon>Sphingobium</taxon>
    </lineage>
</organism>
<feature type="region of interest" description="Disordered" evidence="1">
    <location>
        <begin position="142"/>
        <end position="170"/>
    </location>
</feature>
<dbReference type="RefSeq" id="WP_007688249.1">
    <property type="nucleotide sequence ID" value="NZ_CP013070.1"/>
</dbReference>
<evidence type="ECO:0000256" key="1">
    <source>
        <dbReference type="SAM" id="MobiDB-lite"/>
    </source>
</evidence>
<dbReference type="KEGG" id="sinb:SIDU_03645"/>
<dbReference type="EMBL" id="CP013070">
    <property type="protein sequence ID" value="APL93683.1"/>
    <property type="molecule type" value="Genomic_DNA"/>
</dbReference>
<dbReference type="CDD" id="cd10436">
    <property type="entry name" value="GIY-YIG_EndoII_Hpy188I_like"/>
    <property type="match status" value="1"/>
</dbReference>
<dbReference type="Proteomes" id="UP000004550">
    <property type="component" value="Chromosome"/>
</dbReference>
<dbReference type="InterPro" id="IPR044556">
    <property type="entry name" value="EndoII-like_GIY-YIG"/>
</dbReference>
<name>A0A1L5BLE2_SPHIB</name>
<accession>A0A1L5BLE2</accession>
<evidence type="ECO:0000313" key="2">
    <source>
        <dbReference type="EMBL" id="APL93683.1"/>
    </source>
</evidence>
<sequence length="253" mass="27688">MTEELPDLFLSTIADGGFVHAGRWDLNADGMLIFAGNAPKHPGVYIFVQAGRARYVGVASRSLAQRLYMYSRPGISQRTNIRLNAALRDELAVGSIVDVYVANPPDLEWNGWKVSGAEGLEAAIIRSFRLPWNRRGTIPTQMSSALTGRPPTSSAESACPSGSAVPNQRTTTADRIREYAESRFFDPARDAGRSIVEISAREIHDALGLRNAFPSVCQALSGRKIAELCRVNLTRRIGPSNSSTTVYVYEMLE</sequence>
<evidence type="ECO:0008006" key="4">
    <source>
        <dbReference type="Google" id="ProtNLM"/>
    </source>
</evidence>
<reference evidence="2 3" key="1">
    <citation type="journal article" date="2012" name="J. Bacteriol.">
        <title>Genome sequence of Sphingobium indicum B90A, a hexachlorocyclohexane-degrading bacterium.</title>
        <authorList>
            <person name="Anand S."/>
            <person name="Sangwan N."/>
            <person name="Lata P."/>
            <person name="Kaur J."/>
            <person name="Dua A."/>
            <person name="Singh A.K."/>
            <person name="Verma M."/>
            <person name="Kaur J."/>
            <person name="Khurana J.P."/>
            <person name="Khurana P."/>
            <person name="Mathur S."/>
            <person name="Lal R."/>
        </authorList>
    </citation>
    <scope>NUCLEOTIDE SEQUENCE [LARGE SCALE GENOMIC DNA]</scope>
    <source>
        <strain evidence="3">DSM 16412 / CCM 7286 / MTCC 6364 / B90A</strain>
    </source>
</reference>
<evidence type="ECO:0000313" key="3">
    <source>
        <dbReference type="Proteomes" id="UP000004550"/>
    </source>
</evidence>
<protein>
    <recommendedName>
        <fullName evidence="4">GIY-YIG domain-containing protein</fullName>
    </recommendedName>
</protein>
<dbReference type="AlphaFoldDB" id="A0A1L5BLE2"/>
<feature type="compositionally biased region" description="Polar residues" evidence="1">
    <location>
        <begin position="142"/>
        <end position="156"/>
    </location>
</feature>